<evidence type="ECO:0000313" key="1">
    <source>
        <dbReference type="EMBL" id="WSC01215.1"/>
    </source>
</evidence>
<name>A0ACD4ZRV1_9ACTN</name>
<dbReference type="EMBL" id="CP109109">
    <property type="protein sequence ID" value="WSC01215.1"/>
    <property type="molecule type" value="Genomic_DNA"/>
</dbReference>
<reference evidence="1" key="1">
    <citation type="submission" date="2022-10" db="EMBL/GenBank/DDBJ databases">
        <title>The complete genomes of actinobacterial strains from the NBC collection.</title>
        <authorList>
            <person name="Joergensen T.S."/>
            <person name="Alvarez Arevalo M."/>
            <person name="Sterndorff E.B."/>
            <person name="Faurdal D."/>
            <person name="Vuksanovic O."/>
            <person name="Mourched A.-S."/>
            <person name="Charusanti P."/>
            <person name="Shaw S."/>
            <person name="Blin K."/>
            <person name="Weber T."/>
        </authorList>
    </citation>
    <scope>NUCLEOTIDE SEQUENCE</scope>
    <source>
        <strain evidence="1">NBC 01771</strain>
    </source>
</reference>
<organism evidence="1 2">
    <name type="scientific">Streptomyces scopuliridis</name>
    <dbReference type="NCBI Taxonomy" id="452529"/>
    <lineage>
        <taxon>Bacteria</taxon>
        <taxon>Bacillati</taxon>
        <taxon>Actinomycetota</taxon>
        <taxon>Actinomycetes</taxon>
        <taxon>Kitasatosporales</taxon>
        <taxon>Streptomycetaceae</taxon>
        <taxon>Streptomyces</taxon>
    </lineage>
</organism>
<evidence type="ECO:0000313" key="2">
    <source>
        <dbReference type="Proteomes" id="UP001348369"/>
    </source>
</evidence>
<proteinExistence type="predicted"/>
<gene>
    <name evidence="1" type="ORF">OG835_32290</name>
</gene>
<protein>
    <submittedName>
        <fullName evidence="1">Phage tail protein</fullName>
    </submittedName>
</protein>
<sequence length="198" mass="21699">MADTRNADLTFGATDYLVYAAAVNTAMPVAFADPATPWINLGWITTEGGLFKREDETKDVEAAGSLEPIRTLMTKSVKSAQVTFLEGLNPFVRALYDNVPIESLEPTTDVASYDLPDKPADLRYAFVFDTMDGAKRMRLYMPNGLVTERGDEQPQTADVMPVQMTFKFFKGAANSAAVKRSIKYGGIDVSEFFPVEGG</sequence>
<keyword evidence="2" id="KW-1185">Reference proteome</keyword>
<accession>A0ACD4ZRV1</accession>
<dbReference type="Proteomes" id="UP001348369">
    <property type="component" value="Chromosome"/>
</dbReference>